<proteinExistence type="predicted"/>
<evidence type="ECO:0000313" key="1">
    <source>
        <dbReference type="EMBL" id="MBF0967447.1"/>
    </source>
</evidence>
<accession>A0A929RSY5</accession>
<organism evidence="1 2">
    <name type="scientific">Actinomyces bouchesdurhonensis</name>
    <dbReference type="NCBI Taxonomy" id="1852361"/>
    <lineage>
        <taxon>Bacteria</taxon>
        <taxon>Bacillati</taxon>
        <taxon>Actinomycetota</taxon>
        <taxon>Actinomycetes</taxon>
        <taxon>Actinomycetales</taxon>
        <taxon>Actinomycetaceae</taxon>
        <taxon>Actinomyces</taxon>
    </lineage>
</organism>
<dbReference type="AlphaFoldDB" id="A0A929RSY5"/>
<sequence length="146" mass="16204">MGIESVPAEMMADYQRWNGWITKLTVGEDSVVARLNTAANKLKTNRSGQTVGKWGVEEGPQAFQARYSTYLDQEITALTQMANNVTKFVAELRDAVDRLEKGDTSSASNLKEKGSSVSAIYSSERMQQIWDQDTTGMPNIPSDLDY</sequence>
<gene>
    <name evidence="1" type="ORF">HXK09_10010</name>
</gene>
<reference evidence="1" key="1">
    <citation type="submission" date="2020-04" db="EMBL/GenBank/DDBJ databases">
        <title>Deep metagenomics examines the oral microbiome during advanced dental caries in children, revealing novel taxa and co-occurrences with host molecules.</title>
        <authorList>
            <person name="Baker J.L."/>
            <person name="Morton J.T."/>
            <person name="Dinis M."/>
            <person name="Alvarez R."/>
            <person name="Tran N.C."/>
            <person name="Knight R."/>
            <person name="Edlund A."/>
        </authorList>
    </citation>
    <scope>NUCLEOTIDE SEQUENCE</scope>
    <source>
        <strain evidence="1">JCVI_30_bin.13</strain>
    </source>
</reference>
<dbReference type="OrthoDB" id="9988347at2"/>
<name>A0A929RSY5_9ACTO</name>
<dbReference type="RefSeq" id="WP_084795605.1">
    <property type="nucleotide sequence ID" value="NZ_CAJZKY010000073.1"/>
</dbReference>
<protein>
    <submittedName>
        <fullName evidence="1">Uncharacterized protein</fullName>
    </submittedName>
</protein>
<comment type="caution">
    <text evidence="1">The sequence shown here is derived from an EMBL/GenBank/DDBJ whole genome shotgun (WGS) entry which is preliminary data.</text>
</comment>
<evidence type="ECO:0000313" key="2">
    <source>
        <dbReference type="Proteomes" id="UP000759246"/>
    </source>
</evidence>
<dbReference type="Proteomes" id="UP000759246">
    <property type="component" value="Unassembled WGS sequence"/>
</dbReference>
<dbReference type="EMBL" id="JABZGF010000486">
    <property type="protein sequence ID" value="MBF0967447.1"/>
    <property type="molecule type" value="Genomic_DNA"/>
</dbReference>